<evidence type="ECO:0000313" key="10">
    <source>
        <dbReference type="EMBL" id="KAL3317647.1"/>
    </source>
</evidence>
<evidence type="ECO:0000256" key="5">
    <source>
        <dbReference type="ARBA" id="ARBA00022803"/>
    </source>
</evidence>
<name>A0ABD2QEI2_9PLAT</name>
<dbReference type="SMART" id="SM00320">
    <property type="entry name" value="WD40"/>
    <property type="match status" value="8"/>
</dbReference>
<keyword evidence="11" id="KW-1185">Reference proteome</keyword>
<keyword evidence="7" id="KW-0966">Cell projection</keyword>
<gene>
    <name evidence="10" type="ORF">Ciccas_003697</name>
</gene>
<evidence type="ECO:0000259" key="9">
    <source>
        <dbReference type="Pfam" id="PF23335"/>
    </source>
</evidence>
<proteinExistence type="inferred from homology"/>
<reference evidence="10 11" key="1">
    <citation type="submission" date="2024-11" db="EMBL/GenBank/DDBJ databases">
        <title>Adaptive evolution of stress response genes in parasites aligns with host niche diversity.</title>
        <authorList>
            <person name="Hahn C."/>
            <person name="Resl P."/>
        </authorList>
    </citation>
    <scope>NUCLEOTIDE SEQUENCE [LARGE SCALE GENOMIC DNA]</scope>
    <source>
        <strain evidence="10">EGGRZ-B1_66</strain>
        <tissue evidence="10">Body</tissue>
    </source>
</reference>
<dbReference type="InterPro" id="IPR015943">
    <property type="entry name" value="WD40/YVTN_repeat-like_dom_sf"/>
</dbReference>
<evidence type="ECO:0000313" key="11">
    <source>
        <dbReference type="Proteomes" id="UP001626550"/>
    </source>
</evidence>
<accession>A0ABD2QEI2</accession>
<keyword evidence="6" id="KW-0969">Cilium</keyword>
<dbReference type="Gene3D" id="1.25.40.470">
    <property type="match status" value="3"/>
</dbReference>
<dbReference type="EMBL" id="JBJKFK010000351">
    <property type="protein sequence ID" value="KAL3317647.1"/>
    <property type="molecule type" value="Genomic_DNA"/>
</dbReference>
<evidence type="ECO:0000256" key="2">
    <source>
        <dbReference type="ARBA" id="ARBA00022473"/>
    </source>
</evidence>
<keyword evidence="2" id="KW-0217">Developmental protein</keyword>
<dbReference type="Pfam" id="PF23335">
    <property type="entry name" value="Beta-prop_IFT80_2nd"/>
    <property type="match status" value="1"/>
</dbReference>
<keyword evidence="5" id="KW-0802">TPR repeat</keyword>
<evidence type="ECO:0000256" key="7">
    <source>
        <dbReference type="ARBA" id="ARBA00023273"/>
    </source>
</evidence>
<dbReference type="Gene3D" id="2.130.10.10">
    <property type="entry name" value="YVTN repeat-like/Quinoprotein amine dehydrogenase"/>
    <property type="match status" value="2"/>
</dbReference>
<comment type="caution">
    <text evidence="10">The sequence shown here is derived from an EMBL/GenBank/DDBJ whole genome shotgun (WGS) entry which is preliminary data.</text>
</comment>
<evidence type="ECO:0000256" key="8">
    <source>
        <dbReference type="ARBA" id="ARBA00038130"/>
    </source>
</evidence>
<protein>
    <recommendedName>
        <fullName evidence="9">IFT80 second beta-propeller domain-containing protein</fullName>
    </recommendedName>
</protein>
<dbReference type="PANTHER" id="PTHR15722:SF2">
    <property type="entry name" value="INTRAFLAGELLAR TRANSPORT PROTEIN 172 HOMOLOG"/>
    <property type="match status" value="1"/>
</dbReference>
<dbReference type="SUPFAM" id="SSF50978">
    <property type="entry name" value="WD40 repeat-like"/>
    <property type="match status" value="1"/>
</dbReference>
<comment type="subcellular location">
    <subcellularLocation>
        <location evidence="1">Cell projection</location>
        <location evidence="1">Cilium</location>
    </subcellularLocation>
</comment>
<dbReference type="SUPFAM" id="SSF50998">
    <property type="entry name" value="Quinoprotein alcohol dehydrogenase-like"/>
    <property type="match status" value="1"/>
</dbReference>
<dbReference type="InterPro" id="IPR001680">
    <property type="entry name" value="WD40_rpt"/>
</dbReference>
<dbReference type="InterPro" id="IPR016024">
    <property type="entry name" value="ARM-type_fold"/>
</dbReference>
<keyword evidence="4" id="KW-0677">Repeat</keyword>
<evidence type="ECO:0000256" key="3">
    <source>
        <dbReference type="ARBA" id="ARBA00022574"/>
    </source>
</evidence>
<dbReference type="InterPro" id="IPR011047">
    <property type="entry name" value="Quinoprotein_ADH-like_sf"/>
</dbReference>
<evidence type="ECO:0000256" key="6">
    <source>
        <dbReference type="ARBA" id="ARBA00023069"/>
    </source>
</evidence>
<evidence type="ECO:0000256" key="1">
    <source>
        <dbReference type="ARBA" id="ARBA00004138"/>
    </source>
</evidence>
<feature type="domain" description="IFT80 second beta-propeller" evidence="9">
    <location>
        <begin position="451"/>
        <end position="545"/>
    </location>
</feature>
<comment type="similarity">
    <text evidence="8">Belongs to the IFT172 family.</text>
</comment>
<dbReference type="SUPFAM" id="SSF48371">
    <property type="entry name" value="ARM repeat"/>
    <property type="match status" value="1"/>
</dbReference>
<dbReference type="InterPro" id="IPR036322">
    <property type="entry name" value="WD40_repeat_dom_sf"/>
</dbReference>
<dbReference type="Proteomes" id="UP001626550">
    <property type="component" value="Unassembled WGS sequence"/>
</dbReference>
<organism evidence="10 11">
    <name type="scientific">Cichlidogyrus casuarinus</name>
    <dbReference type="NCBI Taxonomy" id="1844966"/>
    <lineage>
        <taxon>Eukaryota</taxon>
        <taxon>Metazoa</taxon>
        <taxon>Spiralia</taxon>
        <taxon>Lophotrochozoa</taxon>
        <taxon>Platyhelminthes</taxon>
        <taxon>Monogenea</taxon>
        <taxon>Monopisthocotylea</taxon>
        <taxon>Dactylogyridea</taxon>
        <taxon>Ancyrocephalidae</taxon>
        <taxon>Cichlidogyrus</taxon>
    </lineage>
</organism>
<sequence>MALRHVKTVINPQTCQAKILAIDWAPSNTKFAVCTSDRIVALFNDSGERKERFATKPADSKAGKKSYMVTGLAFSGDSHKLAIAQSDSMVFVYKFGDNWDDKKVISNKFAQPNPVTCIIWPAGQPLIIGLADGKVRAADPKTNKSSLIYNAESFTVALATSPNGLGFISGHADGKIIRYFFDDEGSGDKRGTIAIHSTAPYALAWCCNTVLAAGSDQRICVYARDGRLMQQFDYSKDEHEKEFTLARVNPAGNLVAFGSYDRIRLLNWSARKLKWEEGPIKEIKNLYTITALAWSRDGLKLILGTLTGAVEMLEFCLKKKVYKDHFEINFVSPNQGVLEDLVTGERMQIKSSSGYEIDSISIMGNEQFLVVPTSNSLLICDLKSHLSSEVNWTSQSPEMFYFGEPGICMVFEKGRLSIIEIGKNEIMWSVRTEHCTPYLISTHLKSSLRVLAYAIDPRTVGVWDLTHNRMLHEYTHSREIDWLSLNSTGNKLIFRDKKVTAYLLDVQNGDAVKLVSQCSHIQWVPQADVIVAQSSGTIFIWYSTQSTAEPTRIPARGMQLIGADQTNLILSDGVTNTFLPLDKRMIELNISLDSLTTDQVSLLVRELEEQSSTAVAGDSVFLEKVCSAALEQGNAALAQFASAKLGDYSKALFLQKCKRGDARILFLNEDFDAAESRLLQLNNIEEVIDINRSLYKWKEAIEIARSYHSTRADQLEEEYRKWLRVTGQDDVLAELALEQGNSQQAINLYLNAQMPGKASLILLSGEDDLAKKDPEMVEKVTKSLVMHEMFERAAELQLSTGKQRVALNFYKQGRLYQKAIELAREVDPGQVVALEIEWAEHLVTLGQTEQAFSHFIESGQYRKAAEAAVQGKHWNRLAELLESTNPTGFEPFYIQLGQEQALQQDYKAAERSFLNAGDPKAALHMYNQARMWTHRDYSDQVKILEEEGKFAEAESLYLSLNEPEKAIEMYLTRGMHQDVIRLVKKHCPQNLSRVYTELAEICETDHNWKQAEHFYSQNNDWKSIINMYSQVAYLWARNLGGDSAIRLLKKLQLVDSSIDYAVEQMAFDFALELANSAAPGRVSDIYLKQAICLEDEGKLPDAEAAFLRAGKSREAVLMYVHCHDWDSAYRVAQQHDPETVNEIFLGLARVAFADQDFEKAETFLLRAERADIAVKAYKEVGLWEDALRVAATYMPNKYKELEEEYMREQAMGSIASKAPIVGVDLGERRGGLMKAGSSTKAETEISALEEAAILEQEGKILEAIELYLNFVPPNNDKTALAAASRGWLHANELTLRFLDQEQATKISQIVVRRLTTHGCHKQAADLLLSVGNFKEAVEEYMKAGAWDKARSIARDVDPALEQLVESRTRSSHGDVNQALEVFAREGKWDRCLTIAEQLIRDKGNSIESQTLLHKYVAKYAASLIKDDRVWDALQLYNKYGTPAFQQNFNIYKHIFQGVTSQRGLDKANGYTTWSALRNMLASLLDALRDPSGLPGHGDASGHSSKSNISPEIVALFERMFLVSHYYAVRSALMSIAESNPNVQEMAARISIALLRHCDILPVDKAFFEAGTAARQQEWNGMAFVFLNRYLDLIEAIEDPEENAENFDDTEFASTDIPTKVPLPSSFHTTKEEHEEARNWILSVSMSKKLERKLPVDSRGVFLASLHSSNENLSTSQTDACILTGYPIISGQTNFVTFGEQATRKAVKEDWSLFQLNTKSTRNSNCIDVYDFICRHFGPANS</sequence>
<dbReference type="GO" id="GO:0005929">
    <property type="term" value="C:cilium"/>
    <property type="evidence" value="ECO:0007669"/>
    <property type="project" value="UniProtKB-SubCell"/>
</dbReference>
<dbReference type="PANTHER" id="PTHR15722">
    <property type="entry name" value="IFT140/172-RELATED"/>
    <property type="match status" value="1"/>
</dbReference>
<keyword evidence="3" id="KW-0853">WD repeat</keyword>
<evidence type="ECO:0000256" key="4">
    <source>
        <dbReference type="ARBA" id="ARBA00022737"/>
    </source>
</evidence>
<dbReference type="InterPro" id="IPR056456">
    <property type="entry name" value="Beta-prop_IFT80_2nd"/>
</dbReference>